<dbReference type="SMART" id="SM00906">
    <property type="entry name" value="Fungal_trans"/>
    <property type="match status" value="1"/>
</dbReference>
<evidence type="ECO:0000256" key="3">
    <source>
        <dbReference type="ARBA" id="ARBA00023163"/>
    </source>
</evidence>
<dbReference type="GO" id="GO:0008270">
    <property type="term" value="F:zinc ion binding"/>
    <property type="evidence" value="ECO:0007669"/>
    <property type="project" value="InterPro"/>
</dbReference>
<dbReference type="InterPro" id="IPR007219">
    <property type="entry name" value="XnlR_reg_dom"/>
</dbReference>
<dbReference type="InterPro" id="IPR036864">
    <property type="entry name" value="Zn2-C6_fun-type_DNA-bd_sf"/>
</dbReference>
<reference evidence="7" key="1">
    <citation type="journal article" date="2020" name="Stud. Mycol.">
        <title>101 Dothideomycetes genomes: a test case for predicting lifestyles and emergence of pathogens.</title>
        <authorList>
            <person name="Haridas S."/>
            <person name="Albert R."/>
            <person name="Binder M."/>
            <person name="Bloem J."/>
            <person name="Labutti K."/>
            <person name="Salamov A."/>
            <person name="Andreopoulos B."/>
            <person name="Baker S."/>
            <person name="Barry K."/>
            <person name="Bills G."/>
            <person name="Bluhm B."/>
            <person name="Cannon C."/>
            <person name="Castanera R."/>
            <person name="Culley D."/>
            <person name="Daum C."/>
            <person name="Ezra D."/>
            <person name="Gonzalez J."/>
            <person name="Henrissat B."/>
            <person name="Kuo A."/>
            <person name="Liang C."/>
            <person name="Lipzen A."/>
            <person name="Lutzoni F."/>
            <person name="Magnuson J."/>
            <person name="Mondo S."/>
            <person name="Nolan M."/>
            <person name="Ohm R."/>
            <person name="Pangilinan J."/>
            <person name="Park H.-J."/>
            <person name="Ramirez L."/>
            <person name="Alfaro M."/>
            <person name="Sun H."/>
            <person name="Tritt A."/>
            <person name="Yoshinaga Y."/>
            <person name="Zwiers L.-H."/>
            <person name="Turgeon B."/>
            <person name="Goodwin S."/>
            <person name="Spatafora J."/>
            <person name="Crous P."/>
            <person name="Grigoriev I."/>
        </authorList>
    </citation>
    <scope>NUCLEOTIDE SEQUENCE</scope>
    <source>
        <strain evidence="7">CBS 207.26</strain>
    </source>
</reference>
<dbReference type="Pfam" id="PF00172">
    <property type="entry name" value="Zn_clus"/>
    <property type="match status" value="1"/>
</dbReference>
<dbReference type="GO" id="GO:0000435">
    <property type="term" value="P:positive regulation of transcription from RNA polymerase II promoter by galactose"/>
    <property type="evidence" value="ECO:0007669"/>
    <property type="project" value="TreeGrafter"/>
</dbReference>
<feature type="domain" description="Zn(2)-C6 fungal-type" evidence="6">
    <location>
        <begin position="35"/>
        <end position="64"/>
    </location>
</feature>
<feature type="compositionally biased region" description="Polar residues" evidence="5">
    <location>
        <begin position="691"/>
        <end position="704"/>
    </location>
</feature>
<name>A0A6A6DPE7_9PEZI</name>
<evidence type="ECO:0000313" key="8">
    <source>
        <dbReference type="Proteomes" id="UP000800200"/>
    </source>
</evidence>
<keyword evidence="8" id="KW-1185">Reference proteome</keyword>
<organism evidence="7 8">
    <name type="scientific">Zopfia rhizophila CBS 207.26</name>
    <dbReference type="NCBI Taxonomy" id="1314779"/>
    <lineage>
        <taxon>Eukaryota</taxon>
        <taxon>Fungi</taxon>
        <taxon>Dikarya</taxon>
        <taxon>Ascomycota</taxon>
        <taxon>Pezizomycotina</taxon>
        <taxon>Dothideomycetes</taxon>
        <taxon>Dothideomycetes incertae sedis</taxon>
        <taxon>Zopfiaceae</taxon>
        <taxon>Zopfia</taxon>
    </lineage>
</organism>
<dbReference type="EMBL" id="ML994653">
    <property type="protein sequence ID" value="KAF2181437.1"/>
    <property type="molecule type" value="Genomic_DNA"/>
</dbReference>
<dbReference type="InterPro" id="IPR051127">
    <property type="entry name" value="Fungal_SecMet_Regulators"/>
</dbReference>
<dbReference type="PROSITE" id="PS00463">
    <property type="entry name" value="ZN2_CY6_FUNGAL_1"/>
    <property type="match status" value="1"/>
</dbReference>
<dbReference type="Pfam" id="PF04082">
    <property type="entry name" value="Fungal_trans"/>
    <property type="match status" value="1"/>
</dbReference>
<dbReference type="OrthoDB" id="2283488at2759"/>
<feature type="compositionally biased region" description="Basic and acidic residues" evidence="5">
    <location>
        <begin position="66"/>
        <end position="79"/>
    </location>
</feature>
<dbReference type="PROSITE" id="PS50048">
    <property type="entry name" value="ZN2_CY6_FUNGAL_2"/>
    <property type="match status" value="1"/>
</dbReference>
<evidence type="ECO:0000256" key="4">
    <source>
        <dbReference type="ARBA" id="ARBA00023242"/>
    </source>
</evidence>
<feature type="compositionally biased region" description="Polar residues" evidence="5">
    <location>
        <begin position="98"/>
        <end position="118"/>
    </location>
</feature>
<dbReference type="CDD" id="cd12148">
    <property type="entry name" value="fungal_TF_MHR"/>
    <property type="match status" value="1"/>
</dbReference>
<dbReference type="AlphaFoldDB" id="A0A6A6DPE7"/>
<dbReference type="Proteomes" id="UP000800200">
    <property type="component" value="Unassembled WGS sequence"/>
</dbReference>
<dbReference type="PANTHER" id="PTHR47424:SF12">
    <property type="entry name" value="TRANSCRIPTION FACTOR ASQA"/>
    <property type="match status" value="1"/>
</dbReference>
<dbReference type="Gene3D" id="4.10.240.10">
    <property type="entry name" value="Zn(2)-C6 fungal-type DNA-binding domain"/>
    <property type="match status" value="1"/>
</dbReference>
<feature type="region of interest" description="Disordered" evidence="5">
    <location>
        <begin position="668"/>
        <end position="704"/>
    </location>
</feature>
<dbReference type="InterPro" id="IPR001138">
    <property type="entry name" value="Zn2Cys6_DnaBD"/>
</dbReference>
<dbReference type="GO" id="GO:0005634">
    <property type="term" value="C:nucleus"/>
    <property type="evidence" value="ECO:0007669"/>
    <property type="project" value="TreeGrafter"/>
</dbReference>
<feature type="compositionally biased region" description="Low complexity" evidence="5">
    <location>
        <begin position="11"/>
        <end position="23"/>
    </location>
</feature>
<evidence type="ECO:0000259" key="6">
    <source>
        <dbReference type="PROSITE" id="PS50048"/>
    </source>
</evidence>
<feature type="region of interest" description="Disordered" evidence="5">
    <location>
        <begin position="1"/>
        <end position="30"/>
    </location>
</feature>
<feature type="region of interest" description="Disordered" evidence="5">
    <location>
        <begin position="90"/>
        <end position="133"/>
    </location>
</feature>
<evidence type="ECO:0000256" key="2">
    <source>
        <dbReference type="ARBA" id="ARBA00023015"/>
    </source>
</evidence>
<keyword evidence="4" id="KW-0539">Nucleus</keyword>
<keyword evidence="2" id="KW-0805">Transcription regulation</keyword>
<dbReference type="GO" id="GO:0000978">
    <property type="term" value="F:RNA polymerase II cis-regulatory region sequence-specific DNA binding"/>
    <property type="evidence" value="ECO:0007669"/>
    <property type="project" value="TreeGrafter"/>
</dbReference>
<dbReference type="GO" id="GO:0000981">
    <property type="term" value="F:DNA-binding transcription factor activity, RNA polymerase II-specific"/>
    <property type="evidence" value="ECO:0007669"/>
    <property type="project" value="InterPro"/>
</dbReference>
<dbReference type="PANTHER" id="PTHR47424">
    <property type="entry name" value="REGULATORY PROTEIN GAL4"/>
    <property type="match status" value="1"/>
</dbReference>
<keyword evidence="3" id="KW-0804">Transcription</keyword>
<evidence type="ECO:0000256" key="5">
    <source>
        <dbReference type="SAM" id="MobiDB-lite"/>
    </source>
</evidence>
<gene>
    <name evidence="7" type="ORF">K469DRAFT_740845</name>
</gene>
<evidence type="ECO:0000256" key="1">
    <source>
        <dbReference type="ARBA" id="ARBA00022723"/>
    </source>
</evidence>
<keyword evidence="1" id="KW-0479">Metal-binding</keyword>
<proteinExistence type="predicted"/>
<dbReference type="GO" id="GO:0006351">
    <property type="term" value="P:DNA-templated transcription"/>
    <property type="evidence" value="ECO:0007669"/>
    <property type="project" value="InterPro"/>
</dbReference>
<dbReference type="SUPFAM" id="SSF57701">
    <property type="entry name" value="Zn2/Cys6 DNA-binding domain"/>
    <property type="match status" value="1"/>
</dbReference>
<sequence length="835" mass="91656">MFTTFSTGSRAPATASTAQAAAPNTRPKRAQVARACDWCRVNRTKCDDDVPCRNCRNRGGRCSNSKAKDAQSSKEADRLKARVQELEEQLRNKDTTEAENSLPTPQTSGSTTASSPQEPTERRKRRREDSPVTEPCARRVFSYTTFSSSHYLSRVGSYLGKALGRSVPTSGLQPNAAGTTFVSPENLIPRGTSLDLPTNHSDDAINTLSRSQEDFFLNLYWQSYHCLFPVLDEAAFTEHYDSLWSDQSSNTQPFRRQSALVDITLALCMQYGTAFLGAGDERTTSTDVNPDDASIAGSGFYARCQKILYYELEAPTIATLQCHILLTLYLLNASFMNTAHSILATAVRLAHILVLHHDPPKDLPKSVRSLRRRIWWSLFFLERRLSMETGRPSLIQLSICSCEVSGGDPAQDMLAGTQLLSEYEDISWLSYHGQSVQLVTASSAIQTALAEKESEILSLSHLRNIYDDPKAVETLASFLNSKLKPIHIWRENIPATLKNARQGSADPFSTHRSALHTDLSVPLWLQRQRVLLVLLYHHTMMTLFRPFHRFPPVSTSTTPLSDNHSISCLNHAIAITSIIHQVTSETDILNGWYEALRMQWDATLCILGFILANPVCPPTPSARKMSQTAITIFSNLSSNCAFAASAAEVAKSLNRHAVQLADKFRASLTPRQSPNGTPINQQPQPQPQPQTEQGSSSSHRIQPGSNAFADDILRMSTSAFPTTSQPLAQAYLTPVGFSQSGLGSIDMLSQYAMMTDLPSSIGVGNDPSLQLTNDIFMAPDKLWLQGDGISTIQSLGKIFGVEIDRQFRLPLSVTAATAAPAPAPAPAPAAAVESP</sequence>
<accession>A0A6A6DPE7</accession>
<feature type="region of interest" description="Disordered" evidence="5">
    <location>
        <begin position="60"/>
        <end position="79"/>
    </location>
</feature>
<evidence type="ECO:0000313" key="7">
    <source>
        <dbReference type="EMBL" id="KAF2181437.1"/>
    </source>
</evidence>
<protein>
    <recommendedName>
        <fullName evidence="6">Zn(2)-C6 fungal-type domain-containing protein</fullName>
    </recommendedName>
</protein>
<dbReference type="CDD" id="cd00067">
    <property type="entry name" value="GAL4"/>
    <property type="match status" value="1"/>
</dbReference>
<feature type="compositionally biased region" description="Polar residues" evidence="5">
    <location>
        <begin position="669"/>
        <end position="680"/>
    </location>
</feature>